<reference evidence="2" key="1">
    <citation type="submission" date="2021-12" db="EMBL/GenBank/DDBJ databases">
        <title>Enterovibrio ZSDZ35 sp. nov. and Enterovibrio ZSDZ42 sp. nov., isolated from coastal seawater in Qingdao.</title>
        <authorList>
            <person name="Zhang P."/>
        </authorList>
    </citation>
    <scope>NUCLEOTIDE SEQUENCE</scope>
    <source>
        <strain evidence="2">ZSDZ35</strain>
    </source>
</reference>
<keyword evidence="3" id="KW-1185">Reference proteome</keyword>
<dbReference type="Proteomes" id="UP001149821">
    <property type="component" value="Unassembled WGS sequence"/>
</dbReference>
<protein>
    <submittedName>
        <fullName evidence="2">Uncharacterized protein</fullName>
    </submittedName>
</protein>
<proteinExistence type="predicted"/>
<evidence type="ECO:0000256" key="1">
    <source>
        <dbReference type="SAM" id="Phobius"/>
    </source>
</evidence>
<keyword evidence="1" id="KW-0472">Membrane</keyword>
<keyword evidence="1" id="KW-0812">Transmembrane</keyword>
<accession>A0ABT5QT09</accession>
<gene>
    <name evidence="2" type="ORF">LRP49_23370</name>
</gene>
<dbReference type="RefSeq" id="WP_274145838.1">
    <property type="nucleotide sequence ID" value="NZ_JAJUBB010000029.1"/>
</dbReference>
<comment type="caution">
    <text evidence="2">The sequence shown here is derived from an EMBL/GenBank/DDBJ whole genome shotgun (WGS) entry which is preliminary data.</text>
</comment>
<feature type="transmembrane region" description="Helical" evidence="1">
    <location>
        <begin position="49"/>
        <end position="70"/>
    </location>
</feature>
<evidence type="ECO:0000313" key="2">
    <source>
        <dbReference type="EMBL" id="MDD1784119.1"/>
    </source>
</evidence>
<dbReference type="EMBL" id="JAJUBB010000029">
    <property type="protein sequence ID" value="MDD1784119.1"/>
    <property type="molecule type" value="Genomic_DNA"/>
</dbReference>
<keyword evidence="1" id="KW-1133">Transmembrane helix</keyword>
<sequence length="104" mass="12042">MNDPVYEIEVFLRDVYQYDLKVLGLHSYDKDLDVEVFNTPFDLRLPVKFRFSGTVQLLCVCEFFFLILTFSSSGLLMDKASGFLDAELVLVRFGYEMPIGGMYE</sequence>
<name>A0ABT5QT09_9GAMM</name>
<organism evidence="2 3">
    <name type="scientific">Enterovibrio qingdaonensis</name>
    <dbReference type="NCBI Taxonomy" id="2899818"/>
    <lineage>
        <taxon>Bacteria</taxon>
        <taxon>Pseudomonadati</taxon>
        <taxon>Pseudomonadota</taxon>
        <taxon>Gammaproteobacteria</taxon>
        <taxon>Vibrionales</taxon>
        <taxon>Vibrionaceae</taxon>
        <taxon>Enterovibrio</taxon>
    </lineage>
</organism>
<evidence type="ECO:0000313" key="3">
    <source>
        <dbReference type="Proteomes" id="UP001149821"/>
    </source>
</evidence>